<evidence type="ECO:0000256" key="4">
    <source>
        <dbReference type="ARBA" id="ARBA00022970"/>
    </source>
</evidence>
<keyword evidence="6 7" id="KW-0472">Membrane</keyword>
<feature type="transmembrane region" description="Helical" evidence="7">
    <location>
        <begin position="436"/>
        <end position="457"/>
    </location>
</feature>
<feature type="transmembrane region" description="Helical" evidence="7">
    <location>
        <begin position="334"/>
        <end position="357"/>
    </location>
</feature>
<evidence type="ECO:0000259" key="8">
    <source>
        <dbReference type="Pfam" id="PF01490"/>
    </source>
</evidence>
<evidence type="ECO:0000256" key="5">
    <source>
        <dbReference type="ARBA" id="ARBA00022989"/>
    </source>
</evidence>
<evidence type="ECO:0000256" key="2">
    <source>
        <dbReference type="ARBA" id="ARBA00022448"/>
    </source>
</evidence>
<keyword evidence="5 7" id="KW-1133">Transmembrane helix</keyword>
<dbReference type="AlphaFoldDB" id="A0A250XNB1"/>
<dbReference type="Pfam" id="PF01490">
    <property type="entry name" value="Aa_trans"/>
    <property type="match status" value="1"/>
</dbReference>
<feature type="transmembrane region" description="Helical" evidence="7">
    <location>
        <begin position="131"/>
        <end position="155"/>
    </location>
</feature>
<dbReference type="PANTHER" id="PTHR48017">
    <property type="entry name" value="OS05G0424000 PROTEIN-RELATED"/>
    <property type="match status" value="1"/>
</dbReference>
<dbReference type="InterPro" id="IPR013057">
    <property type="entry name" value="AA_transpt_TM"/>
</dbReference>
<accession>A0A250XNB1</accession>
<dbReference type="STRING" id="1157962.A0A250XNB1"/>
<gene>
    <name evidence="9" type="ORF">CEUSTIGMA_g11859.t1</name>
</gene>
<keyword evidence="10" id="KW-1185">Reference proteome</keyword>
<evidence type="ECO:0000256" key="6">
    <source>
        <dbReference type="ARBA" id="ARBA00023136"/>
    </source>
</evidence>
<dbReference type="EMBL" id="BEGY01000125">
    <property type="protein sequence ID" value="GAX84439.1"/>
    <property type="molecule type" value="Genomic_DNA"/>
</dbReference>
<evidence type="ECO:0000256" key="1">
    <source>
        <dbReference type="ARBA" id="ARBA00004370"/>
    </source>
</evidence>
<dbReference type="GO" id="GO:0016020">
    <property type="term" value="C:membrane"/>
    <property type="evidence" value="ECO:0007669"/>
    <property type="project" value="UniProtKB-SubCell"/>
</dbReference>
<comment type="subcellular location">
    <subcellularLocation>
        <location evidence="1">Membrane</location>
    </subcellularLocation>
</comment>
<name>A0A250XNB1_9CHLO</name>
<comment type="caution">
    <text evidence="9">The sequence shown here is derived from an EMBL/GenBank/DDBJ whole genome shotgun (WGS) entry which is preliminary data.</text>
</comment>
<sequence length="574" mass="64328">MAQQGHGHEDTANDSDLNANIASVGIEFSHVNDGSGKTLRNRVSTTGDYAKNSDFDLDGKCREAQAIAGNMNVPQRGGKFFNKDDWFPMEGEPILGYFKRLMFEGHTVIDAFMICACAQVGQIMLNAPASLYRMGMIGGGITVLFFLAVGFWNVYQFMALYMELKRDKIRDGSWWDTDGKHKRIIQIFEVLGHFLGDWAKYLAVVAAVVSLIGVMMTQIIACAADMYSVDPSKNKQTWGLIFGGLMTMIMIWVPYFGNLRMLNLIGLLSVGATSMFIVVDSSFHGMGAKGIKLWPASAQEWFTGAVVWLAILGTHAVIFETLECMEQPKHFKQSFGIAWIWAILVSVPQAYLVNFAYSNIIPTLNTLSAADNALFFIQANSIDDIITQKPATRAKYAAAILMVIHQFIAYAIYGMSLSFIWEKALRVHTKPWYIRVPLRIPLSGFVWFLAMLCPFYGPLNALYASLAAPLLSFVLPSLCMLKRWKSRYDLENSVLKPYKWLRWAPPQLSARLEAINPYYALMLTPWYAINVFMFLFFLGFGGAAIYYSCLTVKQYYVTFGAFAKCYGCLPKAAG</sequence>
<feature type="transmembrane region" description="Helical" evidence="7">
    <location>
        <begin position="264"/>
        <end position="281"/>
    </location>
</feature>
<feature type="transmembrane region" description="Helical" evidence="7">
    <location>
        <begin position="238"/>
        <end position="257"/>
    </location>
</feature>
<keyword evidence="2" id="KW-0813">Transport</keyword>
<evidence type="ECO:0000313" key="9">
    <source>
        <dbReference type="EMBL" id="GAX84439.1"/>
    </source>
</evidence>
<feature type="domain" description="Amino acid transporter transmembrane" evidence="8">
    <location>
        <begin position="106"/>
        <end position="486"/>
    </location>
</feature>
<protein>
    <recommendedName>
        <fullName evidence="8">Amino acid transporter transmembrane domain-containing protein</fullName>
    </recommendedName>
</protein>
<reference evidence="9 10" key="1">
    <citation type="submission" date="2017-08" db="EMBL/GenBank/DDBJ databases">
        <title>Acidophilic green algal genome provides insights into adaptation to an acidic environment.</title>
        <authorList>
            <person name="Hirooka S."/>
            <person name="Hirose Y."/>
            <person name="Kanesaki Y."/>
            <person name="Higuchi S."/>
            <person name="Fujiwara T."/>
            <person name="Onuma R."/>
            <person name="Era A."/>
            <person name="Ohbayashi R."/>
            <person name="Uzuka A."/>
            <person name="Nozaki H."/>
            <person name="Yoshikawa H."/>
            <person name="Miyagishima S.Y."/>
        </authorList>
    </citation>
    <scope>NUCLEOTIDE SEQUENCE [LARGE SCALE GENOMIC DNA]</scope>
    <source>
        <strain evidence="9 10">NIES-2499</strain>
    </source>
</reference>
<dbReference type="GO" id="GO:0006865">
    <property type="term" value="P:amino acid transport"/>
    <property type="evidence" value="ECO:0007669"/>
    <property type="project" value="UniProtKB-KW"/>
</dbReference>
<feature type="transmembrane region" description="Helical" evidence="7">
    <location>
        <begin position="526"/>
        <end position="547"/>
    </location>
</feature>
<feature type="transmembrane region" description="Helical" evidence="7">
    <location>
        <begin position="396"/>
        <end position="415"/>
    </location>
</feature>
<evidence type="ECO:0000313" key="10">
    <source>
        <dbReference type="Proteomes" id="UP000232323"/>
    </source>
</evidence>
<keyword evidence="3 7" id="KW-0812">Transmembrane</keyword>
<evidence type="ECO:0000256" key="7">
    <source>
        <dbReference type="SAM" id="Phobius"/>
    </source>
</evidence>
<proteinExistence type="predicted"/>
<feature type="transmembrane region" description="Helical" evidence="7">
    <location>
        <begin position="201"/>
        <end position="226"/>
    </location>
</feature>
<dbReference type="Proteomes" id="UP000232323">
    <property type="component" value="Unassembled WGS sequence"/>
</dbReference>
<organism evidence="9 10">
    <name type="scientific">Chlamydomonas eustigma</name>
    <dbReference type="NCBI Taxonomy" id="1157962"/>
    <lineage>
        <taxon>Eukaryota</taxon>
        <taxon>Viridiplantae</taxon>
        <taxon>Chlorophyta</taxon>
        <taxon>core chlorophytes</taxon>
        <taxon>Chlorophyceae</taxon>
        <taxon>CS clade</taxon>
        <taxon>Chlamydomonadales</taxon>
        <taxon>Chlamydomonadaceae</taxon>
        <taxon>Chlamydomonas</taxon>
    </lineage>
</organism>
<feature type="transmembrane region" description="Helical" evidence="7">
    <location>
        <begin position="301"/>
        <end position="322"/>
    </location>
</feature>
<keyword evidence="4" id="KW-0029">Amino-acid transport</keyword>
<evidence type="ECO:0000256" key="3">
    <source>
        <dbReference type="ARBA" id="ARBA00022692"/>
    </source>
</evidence>
<dbReference type="OrthoDB" id="40134at2759"/>